<dbReference type="EMBL" id="MFKT01000015">
    <property type="protein sequence ID" value="OGG53226.1"/>
    <property type="molecule type" value="Genomic_DNA"/>
</dbReference>
<keyword evidence="2" id="KW-0472">Membrane</keyword>
<feature type="region of interest" description="Disordered" evidence="1">
    <location>
        <begin position="1"/>
        <end position="31"/>
    </location>
</feature>
<dbReference type="Pfam" id="PF04865">
    <property type="entry name" value="Baseplate_J"/>
    <property type="match status" value="1"/>
</dbReference>
<sequence length="458" mass="48465">MAKDYFQDITPPSDESHPSHRSVPPSDVDAEVIPIRVGEAPPLRGIRSISPPSRSRPRIGVDMREVPPVGAGLPPPPSRRFSRHWMWAVAGISLLVLSGLLLFVFRSTTVTVTPKSHTLVLNDTSQFTAYPEAIAVPGTLSYTVQTSDLEDSEVVPAQGTTHVENKASGSITVFNNYSTESVRLVKNTRFMTQGGLIFKAPADVVVPGKKGATPGAVDVTVVAAEAGEKYNVAPVARFTLPGLKSSPDMYAHVYAKSSAAMTGGLVGDQPGTAPGALEAAKVLVRSRLEAKAQDAASTAAGATFASSAQITYQSQPNTIEAGGGVRIHEKAHIEIVVFPADQFAQTIARSVLTDADTAPVTLVPGNGFTEHIATTSFSALGSDPVQFTLSGTAQLVWKVDDSALAKALIGRDQGAFQTIVSGFPSIEEAHARIEPFWKRSFPSDPDDIKIRIVAPVEP</sequence>
<name>A0A1F6CVM6_9BACT</name>
<dbReference type="InterPro" id="IPR006949">
    <property type="entry name" value="Barrel_Baseplate_J-like"/>
</dbReference>
<dbReference type="Proteomes" id="UP000176863">
    <property type="component" value="Unassembled WGS sequence"/>
</dbReference>
<feature type="domain" description="Baseplate protein J-like barrel" evidence="3">
    <location>
        <begin position="183"/>
        <end position="245"/>
    </location>
</feature>
<evidence type="ECO:0000313" key="4">
    <source>
        <dbReference type="EMBL" id="OGG53226.1"/>
    </source>
</evidence>
<gene>
    <name evidence="4" type="ORF">A2851_02870</name>
</gene>
<evidence type="ECO:0000256" key="2">
    <source>
        <dbReference type="SAM" id="Phobius"/>
    </source>
</evidence>
<dbReference type="AlphaFoldDB" id="A0A1F6CVM6"/>
<evidence type="ECO:0000259" key="3">
    <source>
        <dbReference type="Pfam" id="PF04865"/>
    </source>
</evidence>
<proteinExistence type="predicted"/>
<organism evidence="4 5">
    <name type="scientific">Candidatus Kaiserbacteria bacterium RIFCSPHIGHO2_01_FULL_53_29</name>
    <dbReference type="NCBI Taxonomy" id="1798480"/>
    <lineage>
        <taxon>Bacteria</taxon>
        <taxon>Candidatus Kaiseribacteriota</taxon>
    </lineage>
</organism>
<evidence type="ECO:0000313" key="5">
    <source>
        <dbReference type="Proteomes" id="UP000176863"/>
    </source>
</evidence>
<reference evidence="4 5" key="1">
    <citation type="journal article" date="2016" name="Nat. Commun.">
        <title>Thousands of microbial genomes shed light on interconnected biogeochemical processes in an aquifer system.</title>
        <authorList>
            <person name="Anantharaman K."/>
            <person name="Brown C.T."/>
            <person name="Hug L.A."/>
            <person name="Sharon I."/>
            <person name="Castelle C.J."/>
            <person name="Probst A.J."/>
            <person name="Thomas B.C."/>
            <person name="Singh A."/>
            <person name="Wilkins M.J."/>
            <person name="Karaoz U."/>
            <person name="Brodie E.L."/>
            <person name="Williams K.H."/>
            <person name="Hubbard S.S."/>
            <person name="Banfield J.F."/>
        </authorList>
    </citation>
    <scope>NUCLEOTIDE SEQUENCE [LARGE SCALE GENOMIC DNA]</scope>
</reference>
<feature type="transmembrane region" description="Helical" evidence="2">
    <location>
        <begin position="85"/>
        <end position="105"/>
    </location>
</feature>
<evidence type="ECO:0000256" key="1">
    <source>
        <dbReference type="SAM" id="MobiDB-lite"/>
    </source>
</evidence>
<dbReference type="STRING" id="1798480.A2851_02870"/>
<keyword evidence="2" id="KW-1133">Transmembrane helix</keyword>
<protein>
    <recommendedName>
        <fullName evidence="3">Baseplate protein J-like barrel domain-containing protein</fullName>
    </recommendedName>
</protein>
<accession>A0A1F6CVM6</accession>
<keyword evidence="2" id="KW-0812">Transmembrane</keyword>
<comment type="caution">
    <text evidence="4">The sequence shown here is derived from an EMBL/GenBank/DDBJ whole genome shotgun (WGS) entry which is preliminary data.</text>
</comment>